<dbReference type="CDD" id="cd01734">
    <property type="entry name" value="YlxS_C"/>
    <property type="match status" value="1"/>
</dbReference>
<accession>A0A809SAA5</accession>
<dbReference type="Proteomes" id="UP000463939">
    <property type="component" value="Chromosome"/>
</dbReference>
<feature type="domain" description="Ribosome maturation factor RimP N-terminal" evidence="4">
    <location>
        <begin position="6"/>
        <end position="74"/>
    </location>
</feature>
<dbReference type="GO" id="GO:0005829">
    <property type="term" value="C:cytosol"/>
    <property type="evidence" value="ECO:0007669"/>
    <property type="project" value="TreeGrafter"/>
</dbReference>
<evidence type="ECO:0000259" key="4">
    <source>
        <dbReference type="Pfam" id="PF02576"/>
    </source>
</evidence>
<comment type="subcellular location">
    <subcellularLocation>
        <location evidence="3">Cytoplasm</location>
    </subcellularLocation>
</comment>
<evidence type="ECO:0000313" key="7">
    <source>
        <dbReference type="Proteomes" id="UP000463939"/>
    </source>
</evidence>
<dbReference type="NCBIfam" id="NF000929">
    <property type="entry name" value="PRK00092.2-1"/>
    <property type="match status" value="1"/>
</dbReference>
<dbReference type="Pfam" id="PF02576">
    <property type="entry name" value="RimP_N"/>
    <property type="match status" value="1"/>
</dbReference>
<evidence type="ECO:0000256" key="1">
    <source>
        <dbReference type="ARBA" id="ARBA00022490"/>
    </source>
</evidence>
<organism evidence="6 7">
    <name type="scientific">Sulfuriferula nivalis</name>
    <dbReference type="NCBI Taxonomy" id="2675298"/>
    <lineage>
        <taxon>Bacteria</taxon>
        <taxon>Pseudomonadati</taxon>
        <taxon>Pseudomonadota</taxon>
        <taxon>Betaproteobacteria</taxon>
        <taxon>Nitrosomonadales</taxon>
        <taxon>Sulfuricellaceae</taxon>
        <taxon>Sulfuriferula</taxon>
    </lineage>
</organism>
<comment type="function">
    <text evidence="3">Required for maturation of 30S ribosomal subunits.</text>
</comment>
<dbReference type="KEGG" id="sniv:SFSGTM_25710"/>
<dbReference type="Pfam" id="PF17384">
    <property type="entry name" value="DUF150_C"/>
    <property type="match status" value="1"/>
</dbReference>
<keyword evidence="2 3" id="KW-0690">Ribosome biogenesis</keyword>
<dbReference type="InterPro" id="IPR036847">
    <property type="entry name" value="RimP_C_sf"/>
</dbReference>
<dbReference type="HAMAP" id="MF_01077">
    <property type="entry name" value="RimP"/>
    <property type="match status" value="1"/>
</dbReference>
<dbReference type="SUPFAM" id="SSF74942">
    <property type="entry name" value="YhbC-like, C-terminal domain"/>
    <property type="match status" value="1"/>
</dbReference>
<dbReference type="InterPro" id="IPR028989">
    <property type="entry name" value="RimP_N"/>
</dbReference>
<protein>
    <recommendedName>
        <fullName evidence="3">Ribosome maturation factor RimP</fullName>
    </recommendedName>
</protein>
<keyword evidence="1 3" id="KW-0963">Cytoplasm</keyword>
<dbReference type="EMBL" id="AP021881">
    <property type="protein sequence ID" value="BBP01863.1"/>
    <property type="molecule type" value="Genomic_DNA"/>
</dbReference>
<evidence type="ECO:0000256" key="3">
    <source>
        <dbReference type="HAMAP-Rule" id="MF_01077"/>
    </source>
</evidence>
<feature type="domain" description="Ribosome maturation factor RimP C-terminal" evidence="5">
    <location>
        <begin position="77"/>
        <end position="141"/>
    </location>
</feature>
<keyword evidence="7" id="KW-1185">Reference proteome</keyword>
<dbReference type="PANTHER" id="PTHR33867">
    <property type="entry name" value="RIBOSOME MATURATION FACTOR RIMP"/>
    <property type="match status" value="1"/>
</dbReference>
<evidence type="ECO:0000259" key="5">
    <source>
        <dbReference type="Pfam" id="PF17384"/>
    </source>
</evidence>
<dbReference type="Gene3D" id="3.30.300.70">
    <property type="entry name" value="RimP-like superfamily, N-terminal"/>
    <property type="match status" value="1"/>
</dbReference>
<comment type="similarity">
    <text evidence="3">Belongs to the RimP family.</text>
</comment>
<dbReference type="InterPro" id="IPR035956">
    <property type="entry name" value="RimP_N_sf"/>
</dbReference>
<gene>
    <name evidence="3 6" type="primary">rimP</name>
    <name evidence="6" type="ORF">SFSGTM_25710</name>
</gene>
<sequence length="142" mass="15637">MSLESLIEATLAGLGYELVDMSMSSKSGLLRVFIDKPAGISIEDCTLVSNHLSNWLVVENVEYERLEVSSPGMDRPLKTLAAYQRFMGEQVQVKLRIALAGQRRFVGVLRGASDTQIELEVDGAMLKLDVSNIDIARLVPNI</sequence>
<name>A0A809SAA5_9PROT</name>
<evidence type="ECO:0000313" key="6">
    <source>
        <dbReference type="EMBL" id="BBP01863.1"/>
    </source>
</evidence>
<dbReference type="Gene3D" id="2.30.30.180">
    <property type="entry name" value="Ribosome maturation factor RimP, C-terminal domain"/>
    <property type="match status" value="1"/>
</dbReference>
<dbReference type="RefSeq" id="WP_162085580.1">
    <property type="nucleotide sequence ID" value="NZ_AP021881.1"/>
</dbReference>
<dbReference type="GO" id="GO:0006412">
    <property type="term" value="P:translation"/>
    <property type="evidence" value="ECO:0007669"/>
    <property type="project" value="TreeGrafter"/>
</dbReference>
<dbReference type="InterPro" id="IPR003728">
    <property type="entry name" value="Ribosome_maturation_RimP"/>
</dbReference>
<dbReference type="SUPFAM" id="SSF75420">
    <property type="entry name" value="YhbC-like, N-terminal domain"/>
    <property type="match status" value="1"/>
</dbReference>
<dbReference type="PANTHER" id="PTHR33867:SF1">
    <property type="entry name" value="RIBOSOME MATURATION FACTOR RIMP"/>
    <property type="match status" value="1"/>
</dbReference>
<evidence type="ECO:0000256" key="2">
    <source>
        <dbReference type="ARBA" id="ARBA00022517"/>
    </source>
</evidence>
<proteinExistence type="inferred from homology"/>
<dbReference type="AlphaFoldDB" id="A0A809SAA5"/>
<reference evidence="7" key="1">
    <citation type="submission" date="2019-11" db="EMBL/GenBank/DDBJ databases">
        <title>Isolation and characterization of a novel species in the genus Sulfuriferula.</title>
        <authorList>
            <person name="Mochizuki J."/>
            <person name="Kojima H."/>
            <person name="Fukui M."/>
        </authorList>
    </citation>
    <scope>NUCLEOTIDE SEQUENCE [LARGE SCALE GENOMIC DNA]</scope>
    <source>
        <strain evidence="7">SGTM</strain>
    </source>
</reference>
<dbReference type="GO" id="GO:0000028">
    <property type="term" value="P:ribosomal small subunit assembly"/>
    <property type="evidence" value="ECO:0007669"/>
    <property type="project" value="TreeGrafter"/>
</dbReference>
<dbReference type="InterPro" id="IPR028998">
    <property type="entry name" value="RimP_C"/>
</dbReference>